<comment type="caution">
    <text evidence="2">The sequence shown here is derived from an EMBL/GenBank/DDBJ whole genome shotgun (WGS) entry which is preliminary data.</text>
</comment>
<organism evidence="2 3">
    <name type="scientific">Pseudonocardia alni subsp. carboxydivorans</name>
    <dbReference type="NCBI Taxonomy" id="415010"/>
    <lineage>
        <taxon>Bacteria</taxon>
        <taxon>Bacillati</taxon>
        <taxon>Actinomycetota</taxon>
        <taxon>Actinomycetes</taxon>
        <taxon>Pseudonocardiales</taxon>
        <taxon>Pseudonocardiaceae</taxon>
        <taxon>Pseudonocardia</taxon>
    </lineage>
</organism>
<evidence type="ECO:0000313" key="2">
    <source>
        <dbReference type="EMBL" id="MEK6462538.1"/>
    </source>
</evidence>
<name>A0ABU9A8R7_PSEA5</name>
<evidence type="ECO:0000256" key="1">
    <source>
        <dbReference type="SAM" id="SignalP"/>
    </source>
</evidence>
<keyword evidence="3" id="KW-1185">Reference proteome</keyword>
<dbReference type="Proteomes" id="UP001367513">
    <property type="component" value="Unassembled WGS sequence"/>
</dbReference>
<evidence type="ECO:0000313" key="3">
    <source>
        <dbReference type="Proteomes" id="UP001367513"/>
    </source>
</evidence>
<dbReference type="EMBL" id="JBBPIX010000001">
    <property type="protein sequence ID" value="MEK6462538.1"/>
    <property type="molecule type" value="Genomic_DNA"/>
</dbReference>
<accession>A0ABU9A8R7</accession>
<sequence length="92" mass="9126">MLSKLVPAALAAAAAAVVVAPAASAAPAPVFTSYDACQAEGSRQQIAAGGPFSGFTFTCEKTYSVGAGTAGCPPTAADGCIGEYWILRSRNV</sequence>
<protein>
    <submittedName>
        <fullName evidence="2">Uncharacterized protein</fullName>
    </submittedName>
</protein>
<feature type="chain" id="PRO_5046120339" evidence="1">
    <location>
        <begin position="26"/>
        <end position="92"/>
    </location>
</feature>
<dbReference type="RefSeq" id="WP_251786765.1">
    <property type="nucleotide sequence ID" value="NZ_BAAAOD010000020.1"/>
</dbReference>
<keyword evidence="1" id="KW-0732">Signal</keyword>
<gene>
    <name evidence="2" type="ORF">WG925_02185</name>
</gene>
<proteinExistence type="predicted"/>
<feature type="signal peptide" evidence="1">
    <location>
        <begin position="1"/>
        <end position="25"/>
    </location>
</feature>
<reference evidence="2 3" key="1">
    <citation type="submission" date="2024-03" db="EMBL/GenBank/DDBJ databases">
        <title>Draft genome sequence of Pseudonocardia carboxydivorans JCM 14827.</title>
        <authorList>
            <person name="Duangmal K."/>
        </authorList>
    </citation>
    <scope>NUCLEOTIDE SEQUENCE [LARGE SCALE GENOMIC DNA]</scope>
    <source>
        <strain evidence="2 3">JCM 14827</strain>
    </source>
</reference>